<reference evidence="1 2" key="1">
    <citation type="submission" date="2016-10" db="EMBL/GenBank/DDBJ databases">
        <authorList>
            <person name="de Groot N.N."/>
        </authorList>
    </citation>
    <scope>NUCLEOTIDE SEQUENCE [LARGE SCALE GENOMIC DNA]</scope>
    <source>
        <strain evidence="1 2">CDM_5</strain>
    </source>
</reference>
<gene>
    <name evidence="1" type="ORF">SAMN04488691_105128</name>
</gene>
<dbReference type="EMBL" id="FOAD01000005">
    <property type="protein sequence ID" value="SEL50495.1"/>
    <property type="molecule type" value="Genomic_DNA"/>
</dbReference>
<evidence type="ECO:0000313" key="1">
    <source>
        <dbReference type="EMBL" id="SEL50495.1"/>
    </source>
</evidence>
<dbReference type="RefSeq" id="WP_074794345.1">
    <property type="nucleotide sequence ID" value="NZ_FOAD01000005.1"/>
</dbReference>
<protein>
    <submittedName>
        <fullName evidence="1">Uncharacterized protein</fullName>
    </submittedName>
</protein>
<sequence>MFYKTNTNVGAEKVAQKSADNSDFGTEWTLEDISEGTIVAMDDDYVVIEDAQKNIFEHPENGLSDAEIEELVEQNDRAVEAEFGYMEAWGDLIILPREN</sequence>
<proteinExistence type="predicted"/>
<name>A0A1H7QS89_HALLR</name>
<organism evidence="1 2">
    <name type="scientific">Haloferax larsenii</name>
    <dbReference type="NCBI Taxonomy" id="302484"/>
    <lineage>
        <taxon>Archaea</taxon>
        <taxon>Methanobacteriati</taxon>
        <taxon>Methanobacteriota</taxon>
        <taxon>Stenosarchaea group</taxon>
        <taxon>Halobacteria</taxon>
        <taxon>Halobacteriales</taxon>
        <taxon>Haloferacaceae</taxon>
        <taxon>Haloferax</taxon>
    </lineage>
</organism>
<accession>A0A1H7QS89</accession>
<dbReference type="Proteomes" id="UP000183894">
    <property type="component" value="Unassembled WGS sequence"/>
</dbReference>
<dbReference type="AlphaFoldDB" id="A0A1H7QS89"/>
<evidence type="ECO:0000313" key="2">
    <source>
        <dbReference type="Proteomes" id="UP000183894"/>
    </source>
</evidence>